<dbReference type="EMBL" id="CP060025">
    <property type="protein sequence ID" value="QNG79906.1"/>
    <property type="molecule type" value="Genomic_DNA"/>
</dbReference>
<dbReference type="GO" id="GO:1904047">
    <property type="term" value="F:S-adenosyl-L-methionine binding"/>
    <property type="evidence" value="ECO:0007669"/>
    <property type="project" value="UniProtKB-UniRule"/>
</dbReference>
<evidence type="ECO:0000256" key="5">
    <source>
        <dbReference type="ARBA" id="ARBA00022741"/>
    </source>
</evidence>
<keyword evidence="4 12" id="KW-0479">Metal-binding</keyword>
<reference evidence="15 16" key="1">
    <citation type="submission" date="2020-08" db="EMBL/GenBank/DDBJ databases">
        <title>Phenotypic and transcriptomic analysis of seven clinical Stenotrophomonas maltophilia isolates identify a small set of shared and commonly regulated genes involved in biofilm lifestyle.</title>
        <authorList>
            <person name="Alio I."/>
            <person name="Gudzuhn M."/>
            <person name="Streit W."/>
        </authorList>
    </citation>
    <scope>NUCLEOTIDE SEQUENCE [LARGE SCALE GENOMIC DNA]</scope>
    <source>
        <strain evidence="15 16">UHH_SKK55</strain>
    </source>
</reference>
<keyword evidence="10 12" id="KW-0456">Lyase</keyword>
<dbReference type="GO" id="GO:0006777">
    <property type="term" value="P:Mo-molybdopterin cofactor biosynthetic process"/>
    <property type="evidence" value="ECO:0007669"/>
    <property type="project" value="UniProtKB-UniRule"/>
</dbReference>
<dbReference type="GO" id="GO:0046872">
    <property type="term" value="F:metal ion binding"/>
    <property type="evidence" value="ECO:0007669"/>
    <property type="project" value="UniProtKB-KW"/>
</dbReference>
<evidence type="ECO:0000256" key="8">
    <source>
        <dbReference type="ARBA" id="ARBA00023134"/>
    </source>
</evidence>
<dbReference type="PROSITE" id="PS01305">
    <property type="entry name" value="MOAA_NIFB_PQQE"/>
    <property type="match status" value="1"/>
</dbReference>
<keyword evidence="3 12" id="KW-0949">S-adenosyl-L-methionine</keyword>
<feature type="binding site" evidence="12">
    <location>
        <position position="89"/>
    </location>
    <ligand>
        <name>S-adenosyl-L-methionine</name>
        <dbReference type="ChEBI" id="CHEBI:59789"/>
    </ligand>
</feature>
<dbReference type="CDD" id="cd01335">
    <property type="entry name" value="Radical_SAM"/>
    <property type="match status" value="1"/>
</dbReference>
<evidence type="ECO:0000313" key="16">
    <source>
        <dbReference type="Proteomes" id="UP000515598"/>
    </source>
</evidence>
<feature type="binding site" evidence="12">
    <location>
        <position position="211"/>
    </location>
    <ligand>
        <name>S-adenosyl-L-methionine</name>
        <dbReference type="ChEBI" id="CHEBI:59789"/>
    </ligand>
</feature>
<dbReference type="AlphaFoldDB" id="A0AAX1II10"/>
<proteinExistence type="inferred from homology"/>
<dbReference type="GO" id="GO:0061798">
    <property type="term" value="F:GTP 3',8'-cyclase activity"/>
    <property type="evidence" value="ECO:0007669"/>
    <property type="project" value="UniProtKB-UniRule"/>
</dbReference>
<feature type="binding site" evidence="12">
    <location>
        <position position="49"/>
    </location>
    <ligand>
        <name>S-adenosyl-L-methionine</name>
        <dbReference type="ChEBI" id="CHEBI:59789"/>
    </ligand>
</feature>
<comment type="cofactor">
    <cofactor evidence="12">
        <name>[4Fe-4S] cluster</name>
        <dbReference type="ChEBI" id="CHEBI:49883"/>
    </cofactor>
    <text evidence="12">Binds 2 [4Fe-4S] clusters. Binds 1 [4Fe-4S] cluster coordinated with 3 cysteines and an exchangeable S-adenosyl-L-methionine and 1 [4Fe-4S] cluster coordinated with 3 cysteines and the GTP-derived substrate.</text>
</comment>
<evidence type="ECO:0000259" key="14">
    <source>
        <dbReference type="PROSITE" id="PS51918"/>
    </source>
</evidence>
<keyword evidence="6 12" id="KW-0408">Iron</keyword>
<name>A0AAX1II10_STEMA</name>
<dbReference type="Pfam" id="PF06463">
    <property type="entry name" value="Mob_synth_C"/>
    <property type="match status" value="1"/>
</dbReference>
<feature type="binding site" evidence="12">
    <location>
        <position position="50"/>
    </location>
    <ligand>
        <name>[4Fe-4S] cluster</name>
        <dbReference type="ChEBI" id="CHEBI:49883"/>
        <label>1</label>
        <note>4Fe-4S-S-AdoMet</note>
    </ligand>
</feature>
<dbReference type="InterPro" id="IPR006638">
    <property type="entry name" value="Elp3/MiaA/NifB-like_rSAM"/>
</dbReference>
<evidence type="ECO:0000256" key="2">
    <source>
        <dbReference type="ARBA" id="ARBA00022485"/>
    </source>
</evidence>
<evidence type="ECO:0000256" key="6">
    <source>
        <dbReference type="ARBA" id="ARBA00023004"/>
    </source>
</evidence>
<dbReference type="InterPro" id="IPR050105">
    <property type="entry name" value="MoCo_biosynth_MoaA/MoaC"/>
</dbReference>
<accession>A0AAX1II10</accession>
<feature type="binding site" evidence="12">
    <location>
        <position position="140"/>
    </location>
    <ligand>
        <name>S-adenosyl-L-methionine</name>
        <dbReference type="ChEBI" id="CHEBI:59789"/>
    </ligand>
</feature>
<dbReference type="GO" id="GO:0051539">
    <property type="term" value="F:4 iron, 4 sulfur cluster binding"/>
    <property type="evidence" value="ECO:0007669"/>
    <property type="project" value="UniProtKB-UniRule"/>
</dbReference>
<dbReference type="SFLD" id="SFLDS00029">
    <property type="entry name" value="Radical_SAM"/>
    <property type="match status" value="1"/>
</dbReference>
<evidence type="ECO:0000256" key="12">
    <source>
        <dbReference type="HAMAP-Rule" id="MF_01225"/>
    </source>
</evidence>
<dbReference type="NCBIfam" id="TIGR02666">
    <property type="entry name" value="moaA"/>
    <property type="match status" value="1"/>
</dbReference>
<comment type="similarity">
    <text evidence="12">Belongs to the radical SAM superfamily. MoaA family.</text>
</comment>
<comment type="subunit">
    <text evidence="12">Monomer and homodimer.</text>
</comment>
<comment type="function">
    <text evidence="12">Catalyzes the cyclization of GTP to (8S)-3',8-cyclo-7,8-dihydroguanosine 5'-triphosphate.</text>
</comment>
<feature type="binding site" evidence="12">
    <location>
        <position position="177"/>
    </location>
    <ligand>
        <name>GTP</name>
        <dbReference type="ChEBI" id="CHEBI:37565"/>
    </ligand>
</feature>
<dbReference type="SUPFAM" id="SSF102114">
    <property type="entry name" value="Radical SAM enzymes"/>
    <property type="match status" value="1"/>
</dbReference>
<evidence type="ECO:0000256" key="7">
    <source>
        <dbReference type="ARBA" id="ARBA00023014"/>
    </source>
</evidence>
<feature type="binding site" evidence="12">
    <location>
        <position position="43"/>
    </location>
    <ligand>
        <name>[4Fe-4S] cluster</name>
        <dbReference type="ChEBI" id="CHEBI:49883"/>
        <label>1</label>
        <note>4Fe-4S-S-AdoMet</note>
    </ligand>
</feature>
<feature type="domain" description="Radical SAM core" evidence="14">
    <location>
        <begin position="27"/>
        <end position="252"/>
    </location>
</feature>
<evidence type="ECO:0000256" key="11">
    <source>
        <dbReference type="ARBA" id="ARBA00048697"/>
    </source>
</evidence>
<comment type="pathway">
    <text evidence="12">Cofactor biosynthesis; molybdopterin biosynthesis.</text>
</comment>
<dbReference type="SFLD" id="SFLDG01386">
    <property type="entry name" value="main_SPASM_domain-containing"/>
    <property type="match status" value="1"/>
</dbReference>
<protein>
    <recommendedName>
        <fullName evidence="1 12">GTP 3',8-cyclase</fullName>
        <ecNumber evidence="1 12">4.1.99.22</ecNumber>
    </recommendedName>
    <alternativeName>
        <fullName evidence="12">Molybdenum cofactor biosynthesis protein A</fullName>
    </alternativeName>
</protein>
<dbReference type="InterPro" id="IPR013483">
    <property type="entry name" value="MoaA"/>
</dbReference>
<dbReference type="InterPro" id="IPR058240">
    <property type="entry name" value="rSAM_sf"/>
</dbReference>
<dbReference type="PANTHER" id="PTHR22960:SF28">
    <property type="entry name" value="GTP 3',8-CYCLASE"/>
    <property type="match status" value="1"/>
</dbReference>
<organism evidence="15 16">
    <name type="scientific">Stenotrophomonas maltophilia</name>
    <name type="common">Pseudomonas maltophilia</name>
    <name type="synonym">Xanthomonas maltophilia</name>
    <dbReference type="NCBI Taxonomy" id="40324"/>
    <lineage>
        <taxon>Bacteria</taxon>
        <taxon>Pseudomonadati</taxon>
        <taxon>Pseudomonadota</taxon>
        <taxon>Gammaproteobacteria</taxon>
        <taxon>Lysobacterales</taxon>
        <taxon>Lysobacteraceae</taxon>
        <taxon>Stenotrophomonas</taxon>
        <taxon>Stenotrophomonas maltophilia group</taxon>
    </lineage>
</organism>
<dbReference type="SFLD" id="SFLDG01383">
    <property type="entry name" value="cyclic_pyranopterin_phosphate"/>
    <property type="match status" value="1"/>
</dbReference>
<feature type="binding site" evidence="12">
    <location>
        <position position="47"/>
    </location>
    <ligand>
        <name>[4Fe-4S] cluster</name>
        <dbReference type="ChEBI" id="CHEBI:49883"/>
        <label>1</label>
        <note>4Fe-4S-S-AdoMet</note>
    </ligand>
</feature>
<evidence type="ECO:0000256" key="10">
    <source>
        <dbReference type="ARBA" id="ARBA00023239"/>
    </source>
</evidence>
<dbReference type="RefSeq" id="WP_154350771.1">
    <property type="nucleotide sequence ID" value="NZ_CP040433.1"/>
</dbReference>
<keyword evidence="9 12" id="KW-0501">Molybdenum cofactor biosynthesis</keyword>
<comment type="catalytic activity">
    <reaction evidence="11 12">
        <text>GTP + AH2 + S-adenosyl-L-methionine = (8S)-3',8-cyclo-7,8-dihydroguanosine 5'-triphosphate + 5'-deoxyadenosine + L-methionine + A + H(+)</text>
        <dbReference type="Rhea" id="RHEA:49576"/>
        <dbReference type="ChEBI" id="CHEBI:13193"/>
        <dbReference type="ChEBI" id="CHEBI:15378"/>
        <dbReference type="ChEBI" id="CHEBI:17319"/>
        <dbReference type="ChEBI" id="CHEBI:17499"/>
        <dbReference type="ChEBI" id="CHEBI:37565"/>
        <dbReference type="ChEBI" id="CHEBI:57844"/>
        <dbReference type="ChEBI" id="CHEBI:59789"/>
        <dbReference type="ChEBI" id="CHEBI:131766"/>
        <dbReference type="EC" id="4.1.99.22"/>
    </reaction>
</comment>
<dbReference type="InterPro" id="IPR007197">
    <property type="entry name" value="rSAM"/>
</dbReference>
<sequence>MSGQLIRVPEAPAPAGSGQPARELTDSFGRSFPYLRLSLTEACNFRCSYCLPDGYQADGHPRFLQVDEIGRLVRAFAALGMSKIRLTGGEPSLRKDLDEIIATVAAVPGIRKVAITTNGTLLPRRLPGWHRAGLTALNVSMDSLQRERFHTITGHDRLPEIQQGLALAQALGLPAIKLNAVLLSGLNDDELPQWMDYLRDRPFSVRFIELMRTGDNEAYFQRHHLRADVVIEQLLAAGWHERPRAADAGPAREFVHPEHRGSIGVIAPYSRDFCKGCNRLRVTAKGDLRLCLFGEFGVPLRPLLQRDEDHDALLARITTQLGLKAAGHGLHQGQTGLTPHLASIGG</sequence>
<keyword evidence="2 12" id="KW-0004">4Fe-4S</keyword>
<dbReference type="EC" id="4.1.99.22" evidence="1 12"/>
<dbReference type="Pfam" id="PF04055">
    <property type="entry name" value="Radical_SAM"/>
    <property type="match status" value="1"/>
</dbReference>
<dbReference type="SMART" id="SM00729">
    <property type="entry name" value="Elp3"/>
    <property type="match status" value="1"/>
</dbReference>
<feature type="binding site" evidence="12">
    <location>
        <position position="274"/>
    </location>
    <ligand>
        <name>[4Fe-4S] cluster</name>
        <dbReference type="ChEBI" id="CHEBI:49883"/>
        <label>2</label>
        <note>4Fe-4S-substrate</note>
    </ligand>
</feature>
<evidence type="ECO:0000313" key="15">
    <source>
        <dbReference type="EMBL" id="QNG79906.1"/>
    </source>
</evidence>
<feature type="binding site" evidence="12">
    <location>
        <begin position="279"/>
        <end position="281"/>
    </location>
    <ligand>
        <name>GTP</name>
        <dbReference type="ChEBI" id="CHEBI:37565"/>
    </ligand>
</feature>
<dbReference type="HAMAP" id="MF_01225_B">
    <property type="entry name" value="MoaA_B"/>
    <property type="match status" value="1"/>
</dbReference>
<dbReference type="GO" id="GO:0061799">
    <property type="term" value="F:cyclic pyranopterin monophosphate synthase activity"/>
    <property type="evidence" value="ECO:0007669"/>
    <property type="project" value="TreeGrafter"/>
</dbReference>
<feature type="binding site" evidence="12">
    <location>
        <position position="277"/>
    </location>
    <ligand>
        <name>[4Fe-4S] cluster</name>
        <dbReference type="ChEBI" id="CHEBI:49883"/>
        <label>2</label>
        <note>4Fe-4S-substrate</note>
    </ligand>
</feature>
<feature type="binding site" evidence="12">
    <location>
        <position position="291"/>
    </location>
    <ligand>
        <name>[4Fe-4S] cluster</name>
        <dbReference type="ChEBI" id="CHEBI:49883"/>
        <label>2</label>
        <note>4Fe-4S-substrate</note>
    </ligand>
</feature>
<evidence type="ECO:0000256" key="1">
    <source>
        <dbReference type="ARBA" id="ARBA00012167"/>
    </source>
</evidence>
<feature type="binding site" evidence="12">
    <location>
        <position position="116"/>
    </location>
    <ligand>
        <name>GTP</name>
        <dbReference type="ChEBI" id="CHEBI:37565"/>
    </ligand>
</feature>
<evidence type="ECO:0000256" key="13">
    <source>
        <dbReference type="SAM" id="MobiDB-lite"/>
    </source>
</evidence>
<feature type="region of interest" description="Disordered" evidence="13">
    <location>
        <begin position="1"/>
        <end position="22"/>
    </location>
</feature>
<keyword evidence="7 12" id="KW-0411">Iron-sulfur</keyword>
<dbReference type="CDD" id="cd21117">
    <property type="entry name" value="Twitch_MoaA"/>
    <property type="match status" value="1"/>
</dbReference>
<dbReference type="GO" id="GO:0005525">
    <property type="term" value="F:GTP binding"/>
    <property type="evidence" value="ECO:0007669"/>
    <property type="project" value="UniProtKB-UniRule"/>
</dbReference>
<feature type="binding site" evidence="12">
    <location>
        <position position="85"/>
    </location>
    <ligand>
        <name>GTP</name>
        <dbReference type="ChEBI" id="CHEBI:37565"/>
    </ligand>
</feature>
<evidence type="ECO:0000256" key="9">
    <source>
        <dbReference type="ARBA" id="ARBA00023150"/>
    </source>
</evidence>
<dbReference type="InterPro" id="IPR013785">
    <property type="entry name" value="Aldolase_TIM"/>
</dbReference>
<dbReference type="InterPro" id="IPR000385">
    <property type="entry name" value="MoaA_NifB_PqqE_Fe-S-bd_CS"/>
</dbReference>
<dbReference type="PANTHER" id="PTHR22960">
    <property type="entry name" value="MOLYBDOPTERIN COFACTOR SYNTHESIS PROTEIN A"/>
    <property type="match status" value="1"/>
</dbReference>
<evidence type="ECO:0000256" key="3">
    <source>
        <dbReference type="ARBA" id="ARBA00022691"/>
    </source>
</evidence>
<dbReference type="InterPro" id="IPR010505">
    <property type="entry name" value="MoaA_twitch"/>
</dbReference>
<feature type="binding site" evidence="12">
    <location>
        <position position="36"/>
    </location>
    <ligand>
        <name>GTP</name>
        <dbReference type="ChEBI" id="CHEBI:37565"/>
    </ligand>
</feature>
<keyword evidence="8 12" id="KW-0342">GTP-binding</keyword>
<gene>
    <name evidence="12" type="primary">moaA</name>
    <name evidence="15" type="ORF">GPNADHDJ_04160</name>
</gene>
<keyword evidence="5 12" id="KW-0547">Nucleotide-binding</keyword>
<dbReference type="SFLD" id="SFLDG01067">
    <property type="entry name" value="SPASM/twitch_domain_containing"/>
    <property type="match status" value="1"/>
</dbReference>
<evidence type="ECO:0000256" key="4">
    <source>
        <dbReference type="ARBA" id="ARBA00022723"/>
    </source>
</evidence>
<dbReference type="Proteomes" id="UP000515598">
    <property type="component" value="Chromosome"/>
</dbReference>
<dbReference type="Gene3D" id="3.20.20.70">
    <property type="entry name" value="Aldolase class I"/>
    <property type="match status" value="1"/>
</dbReference>
<dbReference type="InterPro" id="IPR040064">
    <property type="entry name" value="MoaA-like"/>
</dbReference>
<dbReference type="PROSITE" id="PS51918">
    <property type="entry name" value="RADICAL_SAM"/>
    <property type="match status" value="1"/>
</dbReference>